<name>A0A7M7NV94_STRPU</name>
<dbReference type="InParanoid" id="A0A7M7NV94"/>
<feature type="region of interest" description="Disordered" evidence="1">
    <location>
        <begin position="212"/>
        <end position="240"/>
    </location>
</feature>
<accession>A0A7M7NV94</accession>
<proteinExistence type="predicted"/>
<dbReference type="GeneID" id="105443353"/>
<evidence type="ECO:0000313" key="3">
    <source>
        <dbReference type="Proteomes" id="UP000007110"/>
    </source>
</evidence>
<reference evidence="2" key="2">
    <citation type="submission" date="2021-01" db="UniProtKB">
        <authorList>
            <consortium name="EnsemblMetazoa"/>
        </authorList>
    </citation>
    <scope>IDENTIFICATION</scope>
</reference>
<protein>
    <recommendedName>
        <fullName evidence="4">Death domain-containing protein</fullName>
    </recommendedName>
</protein>
<organism evidence="2 3">
    <name type="scientific">Strongylocentrotus purpuratus</name>
    <name type="common">Purple sea urchin</name>
    <dbReference type="NCBI Taxonomy" id="7668"/>
    <lineage>
        <taxon>Eukaryota</taxon>
        <taxon>Metazoa</taxon>
        <taxon>Echinodermata</taxon>
        <taxon>Eleutherozoa</taxon>
        <taxon>Echinozoa</taxon>
        <taxon>Echinoidea</taxon>
        <taxon>Euechinoidea</taxon>
        <taxon>Echinacea</taxon>
        <taxon>Camarodonta</taxon>
        <taxon>Echinidea</taxon>
        <taxon>Strongylocentrotidae</taxon>
        <taxon>Strongylocentrotus</taxon>
    </lineage>
</organism>
<sequence>MSLVVAPIHRKIGLILVSSMAPTLSTVLSDDTLILKVSESIDAVTFYARLGRVLLESEAEATNVLGKPVPNYEDAMYKCLYAWRNAHGKGWEETLIGIFKEFRLDAAAVHLMNERLEDGNTNLLRKPDAFLFELVEKIDCKTNYNKLGTRLVNIKAQYFLGPTASYADALFTCMIRWREANGRSTDSYTKFRGILMNVGLVEQAEQMDKLEEGGGQDDVDLPSVPGSPTNATHPELEACV</sequence>
<dbReference type="RefSeq" id="XP_030842239.1">
    <property type="nucleotide sequence ID" value="XM_030986379.1"/>
</dbReference>
<dbReference type="EnsemblMetazoa" id="XM_030986379">
    <property type="protein sequence ID" value="XP_030842239"/>
    <property type="gene ID" value="LOC105443353"/>
</dbReference>
<dbReference type="KEGG" id="spu:105443353"/>
<evidence type="ECO:0008006" key="4">
    <source>
        <dbReference type="Google" id="ProtNLM"/>
    </source>
</evidence>
<keyword evidence="3" id="KW-1185">Reference proteome</keyword>
<dbReference type="Proteomes" id="UP000007110">
    <property type="component" value="Unassembled WGS sequence"/>
</dbReference>
<evidence type="ECO:0000256" key="1">
    <source>
        <dbReference type="SAM" id="MobiDB-lite"/>
    </source>
</evidence>
<evidence type="ECO:0000313" key="2">
    <source>
        <dbReference type="EnsemblMetazoa" id="XP_030842239"/>
    </source>
</evidence>
<reference evidence="3" key="1">
    <citation type="submission" date="2015-02" db="EMBL/GenBank/DDBJ databases">
        <title>Genome sequencing for Strongylocentrotus purpuratus.</title>
        <authorList>
            <person name="Murali S."/>
            <person name="Liu Y."/>
            <person name="Vee V."/>
            <person name="English A."/>
            <person name="Wang M."/>
            <person name="Skinner E."/>
            <person name="Han Y."/>
            <person name="Muzny D.M."/>
            <person name="Worley K.C."/>
            <person name="Gibbs R.A."/>
        </authorList>
    </citation>
    <scope>NUCLEOTIDE SEQUENCE</scope>
</reference>
<dbReference type="AlphaFoldDB" id="A0A7M7NV94"/>